<protein>
    <submittedName>
        <fullName evidence="2">Uncharacterized protein</fullName>
    </submittedName>
</protein>
<dbReference type="STRING" id="39966.A0A369K4H3"/>
<dbReference type="Gene3D" id="3.80.10.10">
    <property type="entry name" value="Ribonuclease Inhibitor"/>
    <property type="match status" value="1"/>
</dbReference>
<feature type="coiled-coil region" evidence="1">
    <location>
        <begin position="30"/>
        <end position="64"/>
    </location>
</feature>
<dbReference type="InterPro" id="IPR032675">
    <property type="entry name" value="LRR_dom_sf"/>
</dbReference>
<reference evidence="2" key="1">
    <citation type="submission" date="2018-04" db="EMBL/GenBank/DDBJ databases">
        <title>Whole genome sequencing of Hypsizygus marmoreus.</title>
        <authorList>
            <person name="Choi I.-G."/>
            <person name="Min B."/>
            <person name="Kim J.-G."/>
            <person name="Kim S."/>
            <person name="Oh Y.-L."/>
            <person name="Kong W.-S."/>
            <person name="Park H."/>
            <person name="Jeong J."/>
            <person name="Song E.-S."/>
        </authorList>
    </citation>
    <scope>NUCLEOTIDE SEQUENCE [LARGE SCALE GENOMIC DNA]</scope>
    <source>
        <strain evidence="2">51987-8</strain>
    </source>
</reference>
<sequence length="515" mass="58095">MAGIGPQEFLNDPLDALITMSNDALPPPRHAEVETHLAQALQDLSKLDNEIARLKSTLASLKAQRPLDLVKIELYRSAIAPQRRIPPELLSEIFLKCNREQIILPVQPTKMPWVLARVCSKWRRVSIATPGLWSNVCINLMGEENTERQRNAVQSVLERSHPKFLTLKIASKLPSIPDLIIPHMSRIQCLSLIGNPTHLAPLLSLSPRSFVSLRTLSIHVHGEGEERLSEPIMIAHGVMKLRKMTWRASYFHPGLLKFEYRHLTHLDFTECHGYFHPNAALVVLRQCASLVECCLSIHGLEWDDSQSQAVGEFLASDLDPGNIICVPKLEVLTVSYMSMELDHDFLPRLELPKLRRFKAVTNNDMTWDPASTRTITTSGCLEYFHIDLEVKSADLGHLLERAPNLVELSIGWGEPIPGDTLKLIGRGIVLPRLKIVACVLFDDEDTLAKHLDMIEERRAAAVTPAVTDFANVNLNIVSYSMPSKKAYNLLERAENLCDMRRSVCAMHVELERLEW</sequence>
<name>A0A369K4H3_HYPMA</name>
<evidence type="ECO:0000313" key="2">
    <source>
        <dbReference type="EMBL" id="RDB25776.1"/>
    </source>
</evidence>
<evidence type="ECO:0000313" key="3">
    <source>
        <dbReference type="Proteomes" id="UP000076154"/>
    </source>
</evidence>
<organism evidence="2 3">
    <name type="scientific">Hypsizygus marmoreus</name>
    <name type="common">White beech mushroom</name>
    <name type="synonym">Agaricus marmoreus</name>
    <dbReference type="NCBI Taxonomy" id="39966"/>
    <lineage>
        <taxon>Eukaryota</taxon>
        <taxon>Fungi</taxon>
        <taxon>Dikarya</taxon>
        <taxon>Basidiomycota</taxon>
        <taxon>Agaricomycotina</taxon>
        <taxon>Agaricomycetes</taxon>
        <taxon>Agaricomycetidae</taxon>
        <taxon>Agaricales</taxon>
        <taxon>Tricholomatineae</taxon>
        <taxon>Lyophyllaceae</taxon>
        <taxon>Hypsizygus</taxon>
    </lineage>
</organism>
<accession>A0A369K4H3</accession>
<gene>
    <name evidence="2" type="ORF">Hypma_006419</name>
</gene>
<keyword evidence="3" id="KW-1185">Reference proteome</keyword>
<dbReference type="Proteomes" id="UP000076154">
    <property type="component" value="Unassembled WGS sequence"/>
</dbReference>
<dbReference type="OrthoDB" id="3221235at2759"/>
<dbReference type="InParanoid" id="A0A369K4H3"/>
<comment type="caution">
    <text evidence="2">The sequence shown here is derived from an EMBL/GenBank/DDBJ whole genome shotgun (WGS) entry which is preliminary data.</text>
</comment>
<evidence type="ECO:0000256" key="1">
    <source>
        <dbReference type="SAM" id="Coils"/>
    </source>
</evidence>
<dbReference type="AlphaFoldDB" id="A0A369K4H3"/>
<dbReference type="SUPFAM" id="SSF52047">
    <property type="entry name" value="RNI-like"/>
    <property type="match status" value="1"/>
</dbReference>
<dbReference type="EMBL" id="LUEZ02000040">
    <property type="protein sequence ID" value="RDB25776.1"/>
    <property type="molecule type" value="Genomic_DNA"/>
</dbReference>
<proteinExistence type="predicted"/>
<keyword evidence="1" id="KW-0175">Coiled coil</keyword>